<proteinExistence type="predicted"/>
<feature type="signal peptide" evidence="2">
    <location>
        <begin position="1"/>
        <end position="23"/>
    </location>
</feature>
<evidence type="ECO:0000313" key="4">
    <source>
        <dbReference type="Proteomes" id="UP001197875"/>
    </source>
</evidence>
<feature type="compositionally biased region" description="Acidic residues" evidence="1">
    <location>
        <begin position="359"/>
        <end position="381"/>
    </location>
</feature>
<sequence>MKKKLVLAFLLAGTLSMSSVAYASEGGQTLGEVTKETVEAPEAVAAETESSGPVTMESVEETTEEAAVETTEETPEDATEETVEVASARAYTDGDAVDLTKDELITKLKDAAAEITSVKSELIMDMVININIAGDDSSTGMQMDMTMSANMSNEEIFEPYASHQSETMAMSIMGQTGKQVSETYIREENGEQVKYEGSSDDGSPITDWDRTVTSGEKSEFLFSSENLSDMESKMELNLKDQKAVDSEGTEYYVLESAIDLSSVAEDAEMEEEFLDLVKSLQDSLGTDMELPGELTVDFYINASDFLPSEMTIDMSGMKGDMGETAGEGTNAEMEFTTMVVSYRCSQYNAISEIAYPEDLPTEETSGEEPEAIQDEEVDTEEVSEAGEDELVSEAGQMVESAAGSLAEELGVKGIQETTDTSVTFTDKGSRENPAAMNEMGKVYLYNAISDQYEQVGLTVTGITDGDEATEYVDQLLNAENSYYSFPALKNYEEYRIVNYDLYLPSDFSDEEYGVYAPSAMMSVVSKDDDWLTYNDQSYYAATYGLYEDSNSYHPGDTVHCQCVIVMPKDLTEYELEFGPYGLDYFYVAIQ</sequence>
<dbReference type="EMBL" id="JAJEPR010000038">
    <property type="protein sequence ID" value="MCC2191114.1"/>
    <property type="molecule type" value="Genomic_DNA"/>
</dbReference>
<dbReference type="RefSeq" id="WP_227616084.1">
    <property type="nucleotide sequence ID" value="NZ_JAJEPR010000038.1"/>
</dbReference>
<evidence type="ECO:0008006" key="5">
    <source>
        <dbReference type="Google" id="ProtNLM"/>
    </source>
</evidence>
<evidence type="ECO:0000313" key="3">
    <source>
        <dbReference type="EMBL" id="MCC2191114.1"/>
    </source>
</evidence>
<dbReference type="InterPro" id="IPR046720">
    <property type="entry name" value="DUF6612"/>
</dbReference>
<feature type="region of interest" description="Disordered" evidence="1">
    <location>
        <begin position="357"/>
        <end position="381"/>
    </location>
</feature>
<organism evidence="3 4">
    <name type="scientific">Fusicatenibacter faecihominis</name>
    <dbReference type="NCBI Taxonomy" id="2881276"/>
    <lineage>
        <taxon>Bacteria</taxon>
        <taxon>Bacillati</taxon>
        <taxon>Bacillota</taxon>
        <taxon>Clostridia</taxon>
        <taxon>Lachnospirales</taxon>
        <taxon>Lachnospiraceae</taxon>
        <taxon>Fusicatenibacter</taxon>
    </lineage>
</organism>
<name>A0AAE3J7P4_9FIRM</name>
<dbReference type="Pfam" id="PF20316">
    <property type="entry name" value="DUF6612"/>
    <property type="match status" value="1"/>
</dbReference>
<evidence type="ECO:0000256" key="2">
    <source>
        <dbReference type="SAM" id="SignalP"/>
    </source>
</evidence>
<feature type="compositionally biased region" description="Acidic residues" evidence="1">
    <location>
        <begin position="58"/>
        <end position="79"/>
    </location>
</feature>
<evidence type="ECO:0000256" key="1">
    <source>
        <dbReference type="SAM" id="MobiDB-lite"/>
    </source>
</evidence>
<feature type="region of interest" description="Disordered" evidence="1">
    <location>
        <begin position="44"/>
        <end position="79"/>
    </location>
</feature>
<gene>
    <name evidence="3" type="ORF">LKD71_15155</name>
</gene>
<dbReference type="Proteomes" id="UP001197875">
    <property type="component" value="Unassembled WGS sequence"/>
</dbReference>
<dbReference type="AlphaFoldDB" id="A0AAE3J7P4"/>
<comment type="caution">
    <text evidence="3">The sequence shown here is derived from an EMBL/GenBank/DDBJ whole genome shotgun (WGS) entry which is preliminary data.</text>
</comment>
<feature type="chain" id="PRO_5041950567" description="Deacetylase PdaC domain-containing protein" evidence="2">
    <location>
        <begin position="24"/>
        <end position="590"/>
    </location>
</feature>
<keyword evidence="2" id="KW-0732">Signal</keyword>
<keyword evidence="4" id="KW-1185">Reference proteome</keyword>
<protein>
    <recommendedName>
        <fullName evidence="5">Deacetylase PdaC domain-containing protein</fullName>
    </recommendedName>
</protein>
<accession>A0AAE3J7P4</accession>
<reference evidence="3 4" key="1">
    <citation type="submission" date="2021-10" db="EMBL/GenBank/DDBJ databases">
        <title>Anaerobic single-cell dispensing facilitates the cultivation of human gut bacteria.</title>
        <authorList>
            <person name="Afrizal A."/>
        </authorList>
    </citation>
    <scope>NUCLEOTIDE SEQUENCE [LARGE SCALE GENOMIC DNA]</scope>
    <source>
        <strain evidence="3 4">CLA-AA-H277</strain>
    </source>
</reference>
<feature type="compositionally biased region" description="Low complexity" evidence="1">
    <location>
        <begin position="44"/>
        <end position="57"/>
    </location>
</feature>